<feature type="transmembrane region" description="Helical" evidence="7">
    <location>
        <begin position="18"/>
        <end position="36"/>
    </location>
</feature>
<keyword evidence="3" id="KW-1003">Cell membrane</keyword>
<dbReference type="PIRSF" id="PIRSF016502">
    <property type="entry name" value="Urea_transporter"/>
    <property type="match status" value="1"/>
</dbReference>
<keyword evidence="9" id="KW-1185">Reference proteome</keyword>
<evidence type="ECO:0000256" key="4">
    <source>
        <dbReference type="ARBA" id="ARBA00022692"/>
    </source>
</evidence>
<dbReference type="Proteomes" id="UP000321057">
    <property type="component" value="Unassembled WGS sequence"/>
</dbReference>
<feature type="transmembrane region" description="Helical" evidence="7">
    <location>
        <begin position="202"/>
        <end position="222"/>
    </location>
</feature>
<keyword evidence="6 7" id="KW-0472">Membrane</keyword>
<comment type="subcellular location">
    <subcellularLocation>
        <location evidence="1">Cell membrane</location>
        <topology evidence="1">Multi-pass membrane protein</topology>
    </subcellularLocation>
</comment>
<gene>
    <name evidence="8" type="ORF">SGA02_18680</name>
</gene>
<dbReference type="Gene3D" id="1.10.3430.10">
    <property type="entry name" value="Ammonium transporter AmtB like domains"/>
    <property type="match status" value="1"/>
</dbReference>
<reference evidence="8 9" key="1">
    <citation type="submission" date="2019-07" db="EMBL/GenBank/DDBJ databases">
        <title>Whole genome shotgun sequence of Staphylococcus gallinarum NBRC 109767.</title>
        <authorList>
            <person name="Hosoyama A."/>
            <person name="Uohara A."/>
            <person name="Ohji S."/>
            <person name="Ichikawa N."/>
        </authorList>
    </citation>
    <scope>NUCLEOTIDE SEQUENCE [LARGE SCALE GENOMIC DNA]</scope>
    <source>
        <strain evidence="8 9">NBRC 109767</strain>
    </source>
</reference>
<evidence type="ECO:0000256" key="1">
    <source>
        <dbReference type="ARBA" id="ARBA00004651"/>
    </source>
</evidence>
<dbReference type="Pfam" id="PF03253">
    <property type="entry name" value="UT"/>
    <property type="match status" value="1"/>
</dbReference>
<keyword evidence="4 7" id="KW-0812">Transmembrane</keyword>
<evidence type="ECO:0000256" key="5">
    <source>
        <dbReference type="ARBA" id="ARBA00022989"/>
    </source>
</evidence>
<feature type="transmembrane region" description="Helical" evidence="7">
    <location>
        <begin position="228"/>
        <end position="245"/>
    </location>
</feature>
<dbReference type="InterPro" id="IPR004937">
    <property type="entry name" value="Urea_transporter"/>
</dbReference>
<evidence type="ECO:0000256" key="7">
    <source>
        <dbReference type="SAM" id="Phobius"/>
    </source>
</evidence>
<comment type="similarity">
    <text evidence="2">Belongs to the urea transporter family.</text>
</comment>
<dbReference type="PANTHER" id="PTHR10464:SF4">
    <property type="entry name" value="UREA TRANSPORTER"/>
    <property type="match status" value="1"/>
</dbReference>
<evidence type="ECO:0000256" key="6">
    <source>
        <dbReference type="ARBA" id="ARBA00023136"/>
    </source>
</evidence>
<proteinExistence type="inferred from homology"/>
<keyword evidence="5 7" id="KW-1133">Transmembrane helix</keyword>
<evidence type="ECO:0000256" key="3">
    <source>
        <dbReference type="ARBA" id="ARBA00022475"/>
    </source>
</evidence>
<organism evidence="8 9">
    <name type="scientific">Staphylococcus gallinarum</name>
    <dbReference type="NCBI Taxonomy" id="1293"/>
    <lineage>
        <taxon>Bacteria</taxon>
        <taxon>Bacillati</taxon>
        <taxon>Bacillota</taxon>
        <taxon>Bacilli</taxon>
        <taxon>Bacillales</taxon>
        <taxon>Staphylococcaceae</taxon>
        <taxon>Staphylococcus</taxon>
    </lineage>
</organism>
<evidence type="ECO:0000256" key="2">
    <source>
        <dbReference type="ARBA" id="ARBA00005914"/>
    </source>
</evidence>
<dbReference type="NCBIfam" id="TIGR03441">
    <property type="entry name" value="urea_trans_yut"/>
    <property type="match status" value="1"/>
</dbReference>
<accession>A0ABQ0Y3Q9</accession>
<feature type="transmembrane region" description="Helical" evidence="7">
    <location>
        <begin position="276"/>
        <end position="294"/>
    </location>
</feature>
<name>A0ABQ0Y3Q9_STAGA</name>
<comment type="caution">
    <text evidence="8">The sequence shown here is derived from an EMBL/GenBank/DDBJ whole genome shotgun (WGS) entry which is preliminary data.</text>
</comment>
<feature type="transmembrane region" description="Helical" evidence="7">
    <location>
        <begin position="177"/>
        <end position="195"/>
    </location>
</feature>
<sequence length="309" mass="33743">MGDDMNIVKILLRNISQVLLLENAITGLCILVGLFIGNWKVGLMALLGSIIALLLAKWTNYSGAEIEAGLAGFNPVLTAIALTLFLVPKWYSLVIVLLAVIITMPIGSAVREFFKPFGIPMLTIPYVFVSWLILLMSFQFEFVNANVHILPNKVQEITFSGNSVEGLQAFFTGFSEVFLLNHVITGFLILVGIFIASRRAGVYVIFANLIGLAAVSLLGANHDQINDGLFAYNVVLTVLALGIAFRTIISRTMSIVLGLLLTIILHAGMTTLLTPFGLPVFTLPFIIATWIMLFGGNRMKLNEIAEPRN</sequence>
<feature type="transmembrane region" description="Helical" evidence="7">
    <location>
        <begin position="117"/>
        <end position="138"/>
    </location>
</feature>
<feature type="transmembrane region" description="Helical" evidence="7">
    <location>
        <begin position="252"/>
        <end position="270"/>
    </location>
</feature>
<feature type="transmembrane region" description="Helical" evidence="7">
    <location>
        <begin position="42"/>
        <end position="61"/>
    </location>
</feature>
<dbReference type="InterPro" id="IPR017807">
    <property type="entry name" value="Urea_transporter_bac"/>
</dbReference>
<dbReference type="PANTHER" id="PTHR10464">
    <property type="entry name" value="UREA TRANSPORTER"/>
    <property type="match status" value="1"/>
</dbReference>
<evidence type="ECO:0000313" key="8">
    <source>
        <dbReference type="EMBL" id="GEQ06040.1"/>
    </source>
</evidence>
<dbReference type="EMBL" id="BKAX01000004">
    <property type="protein sequence ID" value="GEQ06040.1"/>
    <property type="molecule type" value="Genomic_DNA"/>
</dbReference>
<protein>
    <submittedName>
        <fullName evidence="8">Urea transporter</fullName>
    </submittedName>
</protein>
<evidence type="ECO:0000313" key="9">
    <source>
        <dbReference type="Proteomes" id="UP000321057"/>
    </source>
</evidence>
<dbReference type="InterPro" id="IPR029020">
    <property type="entry name" value="Ammonium/urea_transptr"/>
</dbReference>